<proteinExistence type="predicted"/>
<sequence length="79" mass="8448">MAAARPYARLLSTSPPSPLALTRVLRSPPRMFSSGTTGNTTSRVHPSPSQVTQASSLHMTVSTTISDYLLITHVFAHAL</sequence>
<feature type="compositionally biased region" description="Polar residues" evidence="1">
    <location>
        <begin position="33"/>
        <end position="49"/>
    </location>
</feature>
<name>A0A4R0RMG8_9APHY</name>
<reference evidence="2 3" key="1">
    <citation type="submission" date="2018-11" db="EMBL/GenBank/DDBJ databases">
        <title>Genome assembly of Steccherinum ochraceum LE-BIN_3174, the white-rot fungus of the Steccherinaceae family (The Residual Polyporoid clade, Polyporales, Basidiomycota).</title>
        <authorList>
            <person name="Fedorova T.V."/>
            <person name="Glazunova O.A."/>
            <person name="Landesman E.O."/>
            <person name="Moiseenko K.V."/>
            <person name="Psurtseva N.V."/>
            <person name="Savinova O.S."/>
            <person name="Shakhova N.V."/>
            <person name="Tyazhelova T.V."/>
            <person name="Vasina D.V."/>
        </authorList>
    </citation>
    <scope>NUCLEOTIDE SEQUENCE [LARGE SCALE GENOMIC DNA]</scope>
    <source>
        <strain evidence="2 3">LE-BIN_3174</strain>
    </source>
</reference>
<accession>A0A4R0RMG8</accession>
<feature type="non-terminal residue" evidence="2">
    <location>
        <position position="79"/>
    </location>
</feature>
<dbReference type="Proteomes" id="UP000292702">
    <property type="component" value="Unassembled WGS sequence"/>
</dbReference>
<gene>
    <name evidence="2" type="ORF">EIP91_006328</name>
</gene>
<feature type="region of interest" description="Disordered" evidence="1">
    <location>
        <begin position="27"/>
        <end position="49"/>
    </location>
</feature>
<evidence type="ECO:0000256" key="1">
    <source>
        <dbReference type="SAM" id="MobiDB-lite"/>
    </source>
</evidence>
<protein>
    <submittedName>
        <fullName evidence="2">Uncharacterized protein</fullName>
    </submittedName>
</protein>
<comment type="caution">
    <text evidence="2">The sequence shown here is derived from an EMBL/GenBank/DDBJ whole genome shotgun (WGS) entry which is preliminary data.</text>
</comment>
<evidence type="ECO:0000313" key="2">
    <source>
        <dbReference type="EMBL" id="TCD69791.1"/>
    </source>
</evidence>
<organism evidence="2 3">
    <name type="scientific">Steccherinum ochraceum</name>
    <dbReference type="NCBI Taxonomy" id="92696"/>
    <lineage>
        <taxon>Eukaryota</taxon>
        <taxon>Fungi</taxon>
        <taxon>Dikarya</taxon>
        <taxon>Basidiomycota</taxon>
        <taxon>Agaricomycotina</taxon>
        <taxon>Agaricomycetes</taxon>
        <taxon>Polyporales</taxon>
        <taxon>Steccherinaceae</taxon>
        <taxon>Steccherinum</taxon>
    </lineage>
</organism>
<dbReference type="AlphaFoldDB" id="A0A4R0RMG8"/>
<evidence type="ECO:0000313" key="3">
    <source>
        <dbReference type="Proteomes" id="UP000292702"/>
    </source>
</evidence>
<keyword evidence="3" id="KW-1185">Reference proteome</keyword>
<dbReference type="EMBL" id="RWJN01000034">
    <property type="protein sequence ID" value="TCD69791.1"/>
    <property type="molecule type" value="Genomic_DNA"/>
</dbReference>